<dbReference type="CDD" id="cd03035">
    <property type="entry name" value="ArsC_Yffb"/>
    <property type="match status" value="1"/>
</dbReference>
<evidence type="ECO:0000313" key="3">
    <source>
        <dbReference type="EMBL" id="PWQ94068.1"/>
    </source>
</evidence>
<protein>
    <submittedName>
        <fullName evidence="3">ArsC family reductase</fullName>
    </submittedName>
</protein>
<dbReference type="PANTHER" id="PTHR30041:SF8">
    <property type="entry name" value="PROTEIN YFFB"/>
    <property type="match status" value="1"/>
</dbReference>
<dbReference type="EMBL" id="QGKM01000059">
    <property type="protein sequence ID" value="PWQ94068.1"/>
    <property type="molecule type" value="Genomic_DNA"/>
</dbReference>
<gene>
    <name evidence="3" type="ORF">DKW60_17345</name>
</gene>
<dbReference type="OrthoDB" id="9803749at2"/>
<reference evidence="3 4" key="1">
    <citation type="submission" date="2018-05" db="EMBL/GenBank/DDBJ databases">
        <title>Leucothrix arctica sp. nov., isolated from Arctic seawater.</title>
        <authorList>
            <person name="Choi A."/>
            <person name="Baek K."/>
        </authorList>
    </citation>
    <scope>NUCLEOTIDE SEQUENCE [LARGE SCALE GENOMIC DNA]</scope>
    <source>
        <strain evidence="3 4">JCM 18388</strain>
    </source>
</reference>
<accession>A0A317C635</accession>
<dbReference type="AlphaFoldDB" id="A0A317C635"/>
<dbReference type="NCBIfam" id="NF008107">
    <property type="entry name" value="PRK10853.1"/>
    <property type="match status" value="1"/>
</dbReference>
<dbReference type="PANTHER" id="PTHR30041">
    <property type="entry name" value="ARSENATE REDUCTASE"/>
    <property type="match status" value="1"/>
</dbReference>
<organism evidence="3 4">
    <name type="scientific">Leucothrix pacifica</name>
    <dbReference type="NCBI Taxonomy" id="1247513"/>
    <lineage>
        <taxon>Bacteria</taxon>
        <taxon>Pseudomonadati</taxon>
        <taxon>Pseudomonadota</taxon>
        <taxon>Gammaproteobacteria</taxon>
        <taxon>Thiotrichales</taxon>
        <taxon>Thiotrichaceae</taxon>
        <taxon>Leucothrix</taxon>
    </lineage>
</organism>
<dbReference type="InterPro" id="IPR036249">
    <property type="entry name" value="Thioredoxin-like_sf"/>
</dbReference>
<dbReference type="NCBIfam" id="TIGR01617">
    <property type="entry name" value="arsC_related"/>
    <property type="match status" value="1"/>
</dbReference>
<evidence type="ECO:0000313" key="4">
    <source>
        <dbReference type="Proteomes" id="UP000245539"/>
    </source>
</evidence>
<evidence type="ECO:0000256" key="1">
    <source>
        <dbReference type="ARBA" id="ARBA00007198"/>
    </source>
</evidence>
<evidence type="ECO:0000256" key="2">
    <source>
        <dbReference type="PROSITE-ProRule" id="PRU01282"/>
    </source>
</evidence>
<dbReference type="Pfam" id="PF03960">
    <property type="entry name" value="ArsC"/>
    <property type="match status" value="1"/>
</dbReference>
<dbReference type="SUPFAM" id="SSF52833">
    <property type="entry name" value="Thioredoxin-like"/>
    <property type="match status" value="1"/>
</dbReference>
<dbReference type="RefSeq" id="WP_109838932.1">
    <property type="nucleotide sequence ID" value="NZ_QGKM01000059.1"/>
</dbReference>
<sequence length="115" mass="13331">MTAIMYGIKNCDTVKKARKFLDARNVDYTFHDFREDGLNTIQLSAWASELGWEALLNKRSTTWRNLPDETKENINEVLALMVMEDQPTLIKRPVLELSDRVLVGFSDKTYAEIFD</sequence>
<comment type="similarity">
    <text evidence="1 2">Belongs to the ArsC family.</text>
</comment>
<dbReference type="Gene3D" id="3.40.30.10">
    <property type="entry name" value="Glutaredoxin"/>
    <property type="match status" value="1"/>
</dbReference>
<comment type="caution">
    <text evidence="3">The sequence shown here is derived from an EMBL/GenBank/DDBJ whole genome shotgun (WGS) entry which is preliminary data.</text>
</comment>
<proteinExistence type="inferred from homology"/>
<keyword evidence="4" id="KW-1185">Reference proteome</keyword>
<dbReference type="InterPro" id="IPR006660">
    <property type="entry name" value="Arsenate_reductase-like"/>
</dbReference>
<dbReference type="Proteomes" id="UP000245539">
    <property type="component" value="Unassembled WGS sequence"/>
</dbReference>
<dbReference type="PROSITE" id="PS51353">
    <property type="entry name" value="ARSC"/>
    <property type="match status" value="1"/>
</dbReference>
<name>A0A317C635_9GAMM</name>
<dbReference type="InterPro" id="IPR006504">
    <property type="entry name" value="Tscrpt_reg_Spx/MgsR"/>
</dbReference>